<proteinExistence type="predicted"/>
<gene>
    <name evidence="2" type="ORF">JTY93_12710</name>
</gene>
<evidence type="ECO:0000313" key="3">
    <source>
        <dbReference type="Proteomes" id="UP000663249"/>
    </source>
</evidence>
<evidence type="ECO:0000259" key="1">
    <source>
        <dbReference type="Pfam" id="PF13476"/>
    </source>
</evidence>
<evidence type="ECO:0000313" key="2">
    <source>
        <dbReference type="EMBL" id="QSB42120.1"/>
    </source>
</evidence>
<dbReference type="EMBL" id="CP070506">
    <property type="protein sequence ID" value="QSB42120.1"/>
    <property type="molecule type" value="Genomic_DNA"/>
</dbReference>
<dbReference type="Gene3D" id="3.40.50.300">
    <property type="entry name" value="P-loop containing nucleotide triphosphate hydrolases"/>
    <property type="match status" value="1"/>
</dbReference>
<keyword evidence="3" id="KW-1185">Reference proteome</keyword>
<dbReference type="InterPro" id="IPR038729">
    <property type="entry name" value="Rad50/SbcC_AAA"/>
</dbReference>
<accession>A0ABX7K3Z5</accession>
<dbReference type="SUPFAM" id="SSF52540">
    <property type="entry name" value="P-loop containing nucleoside triphosphate hydrolases"/>
    <property type="match status" value="1"/>
</dbReference>
<protein>
    <submittedName>
        <fullName evidence="2">AAA family ATPase</fullName>
    </submittedName>
</protein>
<reference evidence="2 3" key="1">
    <citation type="submission" date="2021-02" db="EMBL/GenBank/DDBJ databases">
        <title>Genomic and phenotypic characterization of Pseudomonas hygromyciniae, a novel bacterial species discovered from a commercially purchased antibiotic vial.</title>
        <authorList>
            <person name="Turner T.L."/>
            <person name="Mitra S.D."/>
            <person name="Kochan T.J."/>
            <person name="Pincus N.B."/>
            <person name="Lebrun-Corbin M."/>
            <person name="Cheung B."/>
            <person name="Gatesy S.W."/>
            <person name="Afzal T."/>
            <person name="Ozer E.A."/>
            <person name="Hauser A.R."/>
        </authorList>
    </citation>
    <scope>NUCLEOTIDE SEQUENCE [LARGE SCALE GENOMIC DNA]</scope>
    <source>
        <strain evidence="2 3">SDM007</strain>
    </source>
</reference>
<name>A0ABX7K3Z5_9PSED</name>
<dbReference type="RefSeq" id="WP_205519026.1">
    <property type="nucleotide sequence ID" value="NZ_CP070506.1"/>
</dbReference>
<feature type="domain" description="Rad50/SbcC-type AAA" evidence="1">
    <location>
        <begin position="7"/>
        <end position="59"/>
    </location>
</feature>
<dbReference type="Pfam" id="PF13476">
    <property type="entry name" value="AAA_23"/>
    <property type="match status" value="1"/>
</dbReference>
<organism evidence="2 3">
    <name type="scientific">Pseudomonas hygromyciniae</name>
    <dbReference type="NCBI Taxonomy" id="2812000"/>
    <lineage>
        <taxon>Bacteria</taxon>
        <taxon>Pseudomonadati</taxon>
        <taxon>Pseudomonadota</taxon>
        <taxon>Gammaproteobacteria</taxon>
        <taxon>Pseudomonadales</taxon>
        <taxon>Pseudomonadaceae</taxon>
        <taxon>Pseudomonas</taxon>
    </lineage>
</organism>
<dbReference type="Proteomes" id="UP000663249">
    <property type="component" value="Chromosome"/>
</dbReference>
<sequence length="64" mass="7322">MKWKIARIEVSRFKAFKHINLDLGTSSLLTLDGPNGYGKTSVFDAVELLLTGQIKRIDNLFFRH</sequence>
<dbReference type="InterPro" id="IPR027417">
    <property type="entry name" value="P-loop_NTPase"/>
</dbReference>